<dbReference type="EMBL" id="KN832978">
    <property type="protein sequence ID" value="KIM87881.1"/>
    <property type="molecule type" value="Genomic_DNA"/>
</dbReference>
<protein>
    <submittedName>
        <fullName evidence="1">Uncharacterized protein</fullName>
    </submittedName>
</protein>
<reference evidence="2" key="2">
    <citation type="submission" date="2015-01" db="EMBL/GenBank/DDBJ databases">
        <title>Evolutionary Origins and Diversification of the Mycorrhizal Mutualists.</title>
        <authorList>
            <consortium name="DOE Joint Genome Institute"/>
            <consortium name="Mycorrhizal Genomics Consortium"/>
            <person name="Kohler A."/>
            <person name="Kuo A."/>
            <person name="Nagy L.G."/>
            <person name="Floudas D."/>
            <person name="Copeland A."/>
            <person name="Barry K.W."/>
            <person name="Cichocki N."/>
            <person name="Veneault-Fourrey C."/>
            <person name="LaButti K."/>
            <person name="Lindquist E.A."/>
            <person name="Lipzen A."/>
            <person name="Lundell T."/>
            <person name="Morin E."/>
            <person name="Murat C."/>
            <person name="Riley R."/>
            <person name="Ohm R."/>
            <person name="Sun H."/>
            <person name="Tunlid A."/>
            <person name="Henrissat B."/>
            <person name="Grigoriev I.V."/>
            <person name="Hibbett D.S."/>
            <person name="Martin F."/>
        </authorList>
    </citation>
    <scope>NUCLEOTIDE SEQUENCE [LARGE SCALE GENOMIC DNA]</scope>
    <source>
        <strain evidence="2">F 1598</strain>
    </source>
</reference>
<dbReference type="AlphaFoldDB" id="A0A0C3GB75"/>
<keyword evidence="2" id="KW-1185">Reference proteome</keyword>
<reference evidence="1 2" key="1">
    <citation type="submission" date="2014-04" db="EMBL/GenBank/DDBJ databases">
        <authorList>
            <consortium name="DOE Joint Genome Institute"/>
            <person name="Kuo A."/>
            <person name="Tarkka M."/>
            <person name="Buscot F."/>
            <person name="Kohler A."/>
            <person name="Nagy L.G."/>
            <person name="Floudas D."/>
            <person name="Copeland A."/>
            <person name="Barry K.W."/>
            <person name="Cichocki N."/>
            <person name="Veneault-Fourrey C."/>
            <person name="LaButti K."/>
            <person name="Lindquist E.A."/>
            <person name="Lipzen A."/>
            <person name="Lundell T."/>
            <person name="Morin E."/>
            <person name="Murat C."/>
            <person name="Sun H."/>
            <person name="Tunlid A."/>
            <person name="Henrissat B."/>
            <person name="Grigoriev I.V."/>
            <person name="Hibbett D.S."/>
            <person name="Martin F."/>
            <person name="Nordberg H.P."/>
            <person name="Cantor M.N."/>
            <person name="Hua S.X."/>
        </authorList>
    </citation>
    <scope>NUCLEOTIDE SEQUENCE [LARGE SCALE GENOMIC DNA]</scope>
    <source>
        <strain evidence="1 2">F 1598</strain>
    </source>
</reference>
<name>A0A0C3GB75_PILCF</name>
<evidence type="ECO:0000313" key="2">
    <source>
        <dbReference type="Proteomes" id="UP000054166"/>
    </source>
</evidence>
<sequence length="92" mass="9747">MACATLDAKTGGYSFPKKLANEVTVNKANAKTIVDIIADAGSSVGSLYDIYKPYVAPLISTVTDKVLKPLASAREATSFYFYAYGLDVSTAI</sequence>
<proteinExistence type="predicted"/>
<accession>A0A0C3GB75</accession>
<dbReference type="Proteomes" id="UP000054166">
    <property type="component" value="Unassembled WGS sequence"/>
</dbReference>
<gene>
    <name evidence="1" type="ORF">PILCRDRAFT_3607</name>
</gene>
<dbReference type="InParanoid" id="A0A0C3GB75"/>
<evidence type="ECO:0000313" key="1">
    <source>
        <dbReference type="EMBL" id="KIM87881.1"/>
    </source>
</evidence>
<organism evidence="1 2">
    <name type="scientific">Piloderma croceum (strain F 1598)</name>
    <dbReference type="NCBI Taxonomy" id="765440"/>
    <lineage>
        <taxon>Eukaryota</taxon>
        <taxon>Fungi</taxon>
        <taxon>Dikarya</taxon>
        <taxon>Basidiomycota</taxon>
        <taxon>Agaricomycotina</taxon>
        <taxon>Agaricomycetes</taxon>
        <taxon>Agaricomycetidae</taxon>
        <taxon>Atheliales</taxon>
        <taxon>Atheliaceae</taxon>
        <taxon>Piloderma</taxon>
    </lineage>
</organism>
<dbReference type="HOGENOM" id="CLU_2414073_0_0_1"/>